<accession>A0A168BNS2</accession>
<sequence>MSFPYYHSYPRTVNYDDHRYTTKIRIRTPSLSFSSSQYSSSPASSELRYYGYSPRDGHYYNYHHNYCYGGAGPSYPAYSPSWEPSRATRITIETSASGQQYVSIQRSRSGSRQTHHHHHLPPSQPPHHHHHHHEYVRVLRETWNRMLEREAVLDKTNKGLLCEVANLKKGLQAAQAEAHRLCSVVIPQLECQINNLSAENEALRRELQNATGSCGRHHAEIEALRIRICHQDKEIKDLNTDAAAAKEAAAGE</sequence>
<gene>
    <name evidence="3" type="ORF">ISF_02327</name>
</gene>
<dbReference type="Proteomes" id="UP000076744">
    <property type="component" value="Unassembled WGS sequence"/>
</dbReference>
<dbReference type="RefSeq" id="XP_018706640.1">
    <property type="nucleotide sequence ID" value="XM_018845933.1"/>
</dbReference>
<reference evidence="3 4" key="1">
    <citation type="journal article" date="2016" name="Genome Biol. Evol.">
        <title>Divergent and convergent evolution of fungal pathogenicity.</title>
        <authorList>
            <person name="Shang Y."/>
            <person name="Xiao G."/>
            <person name="Zheng P."/>
            <person name="Cen K."/>
            <person name="Zhan S."/>
            <person name="Wang C."/>
        </authorList>
    </citation>
    <scope>NUCLEOTIDE SEQUENCE [LARGE SCALE GENOMIC DNA]</scope>
    <source>
        <strain evidence="3 4">ARSEF 2679</strain>
    </source>
</reference>
<feature type="region of interest" description="Disordered" evidence="2">
    <location>
        <begin position="104"/>
        <end position="134"/>
    </location>
</feature>
<evidence type="ECO:0000256" key="1">
    <source>
        <dbReference type="SAM" id="Coils"/>
    </source>
</evidence>
<keyword evidence="4" id="KW-1185">Reference proteome</keyword>
<dbReference type="OrthoDB" id="4869378at2759"/>
<keyword evidence="1" id="KW-0175">Coiled coil</keyword>
<name>A0A168BNS2_CORFA</name>
<protein>
    <submittedName>
        <fullName evidence="3">Uncharacterized protein</fullName>
    </submittedName>
</protein>
<organism evidence="3 4">
    <name type="scientific">Cordyceps fumosorosea (strain ARSEF 2679)</name>
    <name type="common">Isaria fumosorosea</name>
    <dbReference type="NCBI Taxonomy" id="1081104"/>
    <lineage>
        <taxon>Eukaryota</taxon>
        <taxon>Fungi</taxon>
        <taxon>Dikarya</taxon>
        <taxon>Ascomycota</taxon>
        <taxon>Pezizomycotina</taxon>
        <taxon>Sordariomycetes</taxon>
        <taxon>Hypocreomycetidae</taxon>
        <taxon>Hypocreales</taxon>
        <taxon>Cordycipitaceae</taxon>
        <taxon>Cordyceps</taxon>
    </lineage>
</organism>
<evidence type="ECO:0000313" key="3">
    <source>
        <dbReference type="EMBL" id="OAA70353.1"/>
    </source>
</evidence>
<dbReference type="STRING" id="1081104.A0A168BNS2"/>
<evidence type="ECO:0000256" key="2">
    <source>
        <dbReference type="SAM" id="MobiDB-lite"/>
    </source>
</evidence>
<feature type="coiled-coil region" evidence="1">
    <location>
        <begin position="157"/>
        <end position="213"/>
    </location>
</feature>
<dbReference type="EMBL" id="AZHB01000004">
    <property type="protein sequence ID" value="OAA70353.1"/>
    <property type="molecule type" value="Genomic_DNA"/>
</dbReference>
<feature type="compositionally biased region" description="Basic residues" evidence="2">
    <location>
        <begin position="113"/>
        <end position="134"/>
    </location>
</feature>
<proteinExistence type="predicted"/>
<dbReference type="AlphaFoldDB" id="A0A168BNS2"/>
<evidence type="ECO:0000313" key="4">
    <source>
        <dbReference type="Proteomes" id="UP000076744"/>
    </source>
</evidence>
<dbReference type="Gene3D" id="1.20.5.1700">
    <property type="match status" value="1"/>
</dbReference>
<comment type="caution">
    <text evidence="3">The sequence shown here is derived from an EMBL/GenBank/DDBJ whole genome shotgun (WGS) entry which is preliminary data.</text>
</comment>
<dbReference type="GeneID" id="30018619"/>